<sequence>MRIYEEDENMFAGGRSMMSSTVVYFMTLLIFMTHPECNQEKLFKVKITTTKMPFQEISFWLTFLKAFEN</sequence>
<feature type="transmembrane region" description="Helical" evidence="1">
    <location>
        <begin position="12"/>
        <end position="32"/>
    </location>
</feature>
<keyword evidence="1" id="KW-0812">Transmembrane</keyword>
<dbReference type="AlphaFoldDB" id="A0A1J1J564"/>
<reference evidence="2 3" key="1">
    <citation type="submission" date="2015-04" db="EMBL/GenBank/DDBJ databases">
        <authorList>
            <person name="Syromyatnikov M.Y."/>
            <person name="Popov V.N."/>
        </authorList>
    </citation>
    <scope>NUCLEOTIDE SEQUENCE [LARGE SCALE GENOMIC DNA]</scope>
</reference>
<accession>A0A1J1J564</accession>
<protein>
    <submittedName>
        <fullName evidence="2">CLUMA_CG020509, isoform A</fullName>
    </submittedName>
</protein>
<gene>
    <name evidence="2" type="ORF">CLUMA_CG020509</name>
</gene>
<proteinExistence type="predicted"/>
<name>A0A1J1J564_9DIPT</name>
<dbReference type="Proteomes" id="UP000183832">
    <property type="component" value="Unassembled WGS sequence"/>
</dbReference>
<evidence type="ECO:0000313" key="2">
    <source>
        <dbReference type="EMBL" id="CRL07544.1"/>
    </source>
</evidence>
<organism evidence="2 3">
    <name type="scientific">Clunio marinus</name>
    <dbReference type="NCBI Taxonomy" id="568069"/>
    <lineage>
        <taxon>Eukaryota</taxon>
        <taxon>Metazoa</taxon>
        <taxon>Ecdysozoa</taxon>
        <taxon>Arthropoda</taxon>
        <taxon>Hexapoda</taxon>
        <taxon>Insecta</taxon>
        <taxon>Pterygota</taxon>
        <taxon>Neoptera</taxon>
        <taxon>Endopterygota</taxon>
        <taxon>Diptera</taxon>
        <taxon>Nematocera</taxon>
        <taxon>Chironomoidea</taxon>
        <taxon>Chironomidae</taxon>
        <taxon>Clunio</taxon>
    </lineage>
</organism>
<keyword evidence="1" id="KW-1133">Transmembrane helix</keyword>
<keyword evidence="1" id="KW-0472">Membrane</keyword>
<dbReference type="EMBL" id="CVRI01000072">
    <property type="protein sequence ID" value="CRL07544.1"/>
    <property type="molecule type" value="Genomic_DNA"/>
</dbReference>
<evidence type="ECO:0000313" key="3">
    <source>
        <dbReference type="Proteomes" id="UP000183832"/>
    </source>
</evidence>
<keyword evidence="3" id="KW-1185">Reference proteome</keyword>
<evidence type="ECO:0000256" key="1">
    <source>
        <dbReference type="SAM" id="Phobius"/>
    </source>
</evidence>